<comment type="caution">
    <text evidence="1">The sequence shown here is derived from an EMBL/GenBank/DDBJ whole genome shotgun (WGS) entry which is preliminary data.</text>
</comment>
<evidence type="ECO:0008006" key="3">
    <source>
        <dbReference type="Google" id="ProtNLM"/>
    </source>
</evidence>
<gene>
    <name evidence="1" type="ORF">GCM10010842_37250</name>
</gene>
<dbReference type="Proteomes" id="UP000645517">
    <property type="component" value="Unassembled WGS sequence"/>
</dbReference>
<reference evidence="2" key="1">
    <citation type="journal article" date="2019" name="Int. J. Syst. Evol. Microbiol.">
        <title>The Global Catalogue of Microorganisms (GCM) 10K type strain sequencing project: providing services to taxonomists for standard genome sequencing and annotation.</title>
        <authorList>
            <consortium name="The Broad Institute Genomics Platform"/>
            <consortium name="The Broad Institute Genome Sequencing Center for Infectious Disease"/>
            <person name="Wu L."/>
            <person name="Ma J."/>
        </authorList>
    </citation>
    <scope>NUCLEOTIDE SEQUENCE [LARGE SCALE GENOMIC DNA]</scope>
    <source>
        <strain evidence="2">JCM 16918</strain>
    </source>
</reference>
<accession>A0ABQ2JFN6</accession>
<proteinExistence type="predicted"/>
<dbReference type="EMBL" id="BMOR01000033">
    <property type="protein sequence ID" value="GGN46580.1"/>
    <property type="molecule type" value="Genomic_DNA"/>
</dbReference>
<keyword evidence="2" id="KW-1185">Reference proteome</keyword>
<sequence length="68" mass="7097">MPPSLTDCHPASAVFIRDGRTVASGTTVTIDPPAPLKPGDRLTLHVFEEQGGAFISSHAAGRSVLTLQ</sequence>
<organism evidence="1 2">
    <name type="scientific">Deinococcus daejeonensis</name>
    <dbReference type="NCBI Taxonomy" id="1007098"/>
    <lineage>
        <taxon>Bacteria</taxon>
        <taxon>Thermotogati</taxon>
        <taxon>Deinococcota</taxon>
        <taxon>Deinococci</taxon>
        <taxon>Deinococcales</taxon>
        <taxon>Deinococcaceae</taxon>
        <taxon>Deinococcus</taxon>
    </lineage>
</organism>
<evidence type="ECO:0000313" key="2">
    <source>
        <dbReference type="Proteomes" id="UP000645517"/>
    </source>
</evidence>
<protein>
    <recommendedName>
        <fullName evidence="3">DUF5666 domain-containing protein</fullName>
    </recommendedName>
</protein>
<name>A0ABQ2JFN6_9DEIO</name>
<evidence type="ECO:0000313" key="1">
    <source>
        <dbReference type="EMBL" id="GGN46580.1"/>
    </source>
</evidence>
<dbReference type="RefSeq" id="WP_119675183.1">
    <property type="nucleotide sequence ID" value="NZ_BMOR01000033.1"/>
</dbReference>